<name>A0AAW5R2R0_9HYPH</name>
<dbReference type="Proteomes" id="UP001320898">
    <property type="component" value="Unassembled WGS sequence"/>
</dbReference>
<dbReference type="AlphaFoldDB" id="A0AAW5R2R0"/>
<organism evidence="1 2">
    <name type="scientific">Microbaculum marinisediminis</name>
    <dbReference type="NCBI Taxonomy" id="2931392"/>
    <lineage>
        <taxon>Bacteria</taxon>
        <taxon>Pseudomonadati</taxon>
        <taxon>Pseudomonadota</taxon>
        <taxon>Alphaproteobacteria</taxon>
        <taxon>Hyphomicrobiales</taxon>
        <taxon>Tepidamorphaceae</taxon>
        <taxon>Microbaculum</taxon>
    </lineage>
</organism>
<keyword evidence="2" id="KW-1185">Reference proteome</keyword>
<proteinExistence type="predicted"/>
<protein>
    <submittedName>
        <fullName evidence="1">Uncharacterized protein</fullName>
    </submittedName>
</protein>
<evidence type="ECO:0000313" key="1">
    <source>
        <dbReference type="EMBL" id="MCT8974535.1"/>
    </source>
</evidence>
<comment type="caution">
    <text evidence="1">The sequence shown here is derived from an EMBL/GenBank/DDBJ whole genome shotgun (WGS) entry which is preliminary data.</text>
</comment>
<reference evidence="1 2" key="1">
    <citation type="submission" date="2022-04" db="EMBL/GenBank/DDBJ databases">
        <authorList>
            <person name="Ye Y.-Q."/>
            <person name="Du Z.-J."/>
        </authorList>
    </citation>
    <scope>NUCLEOTIDE SEQUENCE [LARGE SCALE GENOMIC DNA]</scope>
    <source>
        <strain evidence="1 2">A6E488</strain>
    </source>
</reference>
<dbReference type="EMBL" id="JALIDZ010000013">
    <property type="protein sequence ID" value="MCT8974535.1"/>
    <property type="molecule type" value="Genomic_DNA"/>
</dbReference>
<evidence type="ECO:0000313" key="2">
    <source>
        <dbReference type="Proteomes" id="UP001320898"/>
    </source>
</evidence>
<gene>
    <name evidence="1" type="ORF">MUB46_21935</name>
</gene>
<sequence length="96" mass="10175">MTLAGAGVLIAQAALAGPIILRNDYSPSICGLEVSVGENAPNAPVQQFGGIEQPWEQSFDASKICYRVSEPPDTCGAWSDWRCCEAKDGESLCAIE</sequence>
<dbReference type="RefSeq" id="WP_261618122.1">
    <property type="nucleotide sequence ID" value="NZ_JALIDZ010000013.1"/>
</dbReference>
<accession>A0AAW5R2R0</accession>